<dbReference type="GO" id="GO:0016776">
    <property type="term" value="F:phosphotransferase activity, phosphate group as acceptor"/>
    <property type="evidence" value="ECO:0007669"/>
    <property type="project" value="UniProtKB-UniRule"/>
</dbReference>
<dbReference type="HAMAP" id="MF_00921">
    <property type="entry name" value="PDRP"/>
    <property type="match status" value="1"/>
</dbReference>
<sequence length="253" mass="27965">MVKAAASQFDSTRIEVRRKHNLSSVQEVTQALKQAAECRAAVVYTLARPDLKRHLESEAKKLGLVTVDVMCPVIEALAKVTGQTPKYEPGLIRKVDKAYFSKVEAIEFAVKFDDGKDPRGLLKADVVVIGVSRTSKTPLCMYLAHKGIKAANVPLVLETLPPDELFQIPANKVVGLTIKPANLQEIRKQRLKLMGLPPTTDYVNMERLLAEFEYSSSVMRKVGCAVIDVTNRAVEETAANVLDIYQKGVRFNA</sequence>
<name>A0A348AML7_9FIRM</name>
<dbReference type="NCBIfam" id="NF003742">
    <property type="entry name" value="PRK05339.1"/>
    <property type="match status" value="1"/>
</dbReference>
<dbReference type="EMBL" id="AP018449">
    <property type="protein sequence ID" value="BBB92315.1"/>
    <property type="molecule type" value="Genomic_DNA"/>
</dbReference>
<dbReference type="GO" id="GO:0005524">
    <property type="term" value="F:ATP binding"/>
    <property type="evidence" value="ECO:0007669"/>
    <property type="project" value="InterPro"/>
</dbReference>
<gene>
    <name evidence="6" type="primary">yqfL_1</name>
    <name evidence="6" type="ORF">MAMMFC1_03000</name>
</gene>
<reference evidence="6 7" key="1">
    <citation type="journal article" date="2018" name="Int. J. Syst. Evol. Microbiol.">
        <title>Methylomusa anaerophila gen. nov., sp. nov., an anaerobic methanol-utilizing bacterium isolated from a microbial fuel cell.</title>
        <authorList>
            <person name="Amano N."/>
            <person name="Yamamuro A."/>
            <person name="Miyahara M."/>
            <person name="Kouzuma A."/>
            <person name="Abe T."/>
            <person name="Watanabe K."/>
        </authorList>
    </citation>
    <scope>NUCLEOTIDE SEQUENCE [LARGE SCALE GENOMIC DNA]</scope>
    <source>
        <strain evidence="6 7">MMFC1</strain>
    </source>
</reference>
<comment type="catalytic activity">
    <reaction evidence="5">
        <text>N(tele)-phospho-L-histidyl/O-phospho-L-threonyl-[pyruvate, phosphate dikinase] + phosphate + H(+) = N(tele)-phospho-L-histidyl/L-threonyl-[pyruvate, phosphate dikinase] + diphosphate</text>
        <dbReference type="Rhea" id="RHEA:43696"/>
        <dbReference type="Rhea" id="RHEA-COMP:10650"/>
        <dbReference type="Rhea" id="RHEA-COMP:10651"/>
        <dbReference type="ChEBI" id="CHEBI:15378"/>
        <dbReference type="ChEBI" id="CHEBI:30013"/>
        <dbReference type="ChEBI" id="CHEBI:33019"/>
        <dbReference type="ChEBI" id="CHEBI:43474"/>
        <dbReference type="ChEBI" id="CHEBI:61977"/>
        <dbReference type="ChEBI" id="CHEBI:83586"/>
        <dbReference type="EC" id="2.7.4.27"/>
    </reaction>
</comment>
<dbReference type="EC" id="2.7.11.32" evidence="5"/>
<evidence type="ECO:0000256" key="3">
    <source>
        <dbReference type="ARBA" id="ARBA00022741"/>
    </source>
</evidence>
<keyword evidence="6" id="KW-0670">Pyruvate</keyword>
<evidence type="ECO:0000313" key="6">
    <source>
        <dbReference type="EMBL" id="BBB92315.1"/>
    </source>
</evidence>
<dbReference type="Pfam" id="PF03618">
    <property type="entry name" value="Kinase-PPPase"/>
    <property type="match status" value="1"/>
</dbReference>
<dbReference type="PANTHER" id="PTHR31756:SF3">
    <property type="entry name" value="PYRUVATE, PHOSPHATE DIKINASE REGULATORY PROTEIN 1, CHLOROPLASTIC"/>
    <property type="match status" value="1"/>
</dbReference>
<evidence type="ECO:0000313" key="7">
    <source>
        <dbReference type="Proteomes" id="UP000276437"/>
    </source>
</evidence>
<dbReference type="AlphaFoldDB" id="A0A348AML7"/>
<protein>
    <recommendedName>
        <fullName evidence="5">Putative pyruvate, phosphate dikinase regulatory protein</fullName>
        <shortName evidence="5">PPDK regulatory protein</shortName>
        <ecNumber evidence="5">2.7.11.32</ecNumber>
        <ecNumber evidence="5">2.7.4.27</ecNumber>
    </recommendedName>
</protein>
<dbReference type="GO" id="GO:0004674">
    <property type="term" value="F:protein serine/threonine kinase activity"/>
    <property type="evidence" value="ECO:0007669"/>
    <property type="project" value="UniProtKB-UniRule"/>
</dbReference>
<evidence type="ECO:0000256" key="2">
    <source>
        <dbReference type="ARBA" id="ARBA00022679"/>
    </source>
</evidence>
<evidence type="ECO:0000256" key="1">
    <source>
        <dbReference type="ARBA" id="ARBA00022527"/>
    </source>
</evidence>
<comment type="similarity">
    <text evidence="5">Belongs to the pyruvate, phosphate/water dikinase regulatory protein family. PDRP subfamily.</text>
</comment>
<dbReference type="GO" id="GO:0043531">
    <property type="term" value="F:ADP binding"/>
    <property type="evidence" value="ECO:0007669"/>
    <property type="project" value="UniProtKB-UniRule"/>
</dbReference>
<evidence type="ECO:0000256" key="5">
    <source>
        <dbReference type="HAMAP-Rule" id="MF_00921"/>
    </source>
</evidence>
<keyword evidence="3 5" id="KW-0547">Nucleotide-binding</keyword>
<keyword evidence="1 5" id="KW-0723">Serine/threonine-protein kinase</keyword>
<dbReference type="PANTHER" id="PTHR31756">
    <property type="entry name" value="PYRUVATE, PHOSPHATE DIKINASE REGULATORY PROTEIN 1, CHLOROPLASTIC"/>
    <property type="match status" value="1"/>
</dbReference>
<dbReference type="EC" id="2.7.4.27" evidence="5"/>
<dbReference type="InterPro" id="IPR026565">
    <property type="entry name" value="PPDK_reg"/>
</dbReference>
<comment type="catalytic activity">
    <reaction evidence="5">
        <text>N(tele)-phospho-L-histidyl/L-threonyl-[pyruvate, phosphate dikinase] + ADP = N(tele)-phospho-L-histidyl/O-phospho-L-threonyl-[pyruvate, phosphate dikinase] + AMP + H(+)</text>
        <dbReference type="Rhea" id="RHEA:43692"/>
        <dbReference type="Rhea" id="RHEA-COMP:10650"/>
        <dbReference type="Rhea" id="RHEA-COMP:10651"/>
        <dbReference type="ChEBI" id="CHEBI:15378"/>
        <dbReference type="ChEBI" id="CHEBI:30013"/>
        <dbReference type="ChEBI" id="CHEBI:61977"/>
        <dbReference type="ChEBI" id="CHEBI:83586"/>
        <dbReference type="ChEBI" id="CHEBI:456215"/>
        <dbReference type="ChEBI" id="CHEBI:456216"/>
        <dbReference type="EC" id="2.7.11.32"/>
    </reaction>
</comment>
<organism evidence="6 7">
    <name type="scientific">Methylomusa anaerophila</name>
    <dbReference type="NCBI Taxonomy" id="1930071"/>
    <lineage>
        <taxon>Bacteria</taxon>
        <taxon>Bacillati</taxon>
        <taxon>Bacillota</taxon>
        <taxon>Negativicutes</taxon>
        <taxon>Selenomonadales</taxon>
        <taxon>Sporomusaceae</taxon>
        <taxon>Methylomusa</taxon>
    </lineage>
</organism>
<comment type="function">
    <text evidence="5">Bifunctional serine/threonine kinase and phosphorylase involved in the regulation of the pyruvate, phosphate dikinase (PPDK) by catalyzing its phosphorylation/dephosphorylation.</text>
</comment>
<proteinExistence type="inferred from homology"/>
<feature type="binding site" evidence="5">
    <location>
        <begin position="130"/>
        <end position="137"/>
    </location>
    <ligand>
        <name>ADP</name>
        <dbReference type="ChEBI" id="CHEBI:456216"/>
    </ligand>
</feature>
<evidence type="ECO:0000256" key="4">
    <source>
        <dbReference type="ARBA" id="ARBA00022777"/>
    </source>
</evidence>
<keyword evidence="2 5" id="KW-0808">Transferase</keyword>
<dbReference type="KEGG" id="mana:MAMMFC1_03000"/>
<dbReference type="InterPro" id="IPR005177">
    <property type="entry name" value="Kinase-pyrophosphorylase"/>
</dbReference>
<accession>A0A348AML7</accession>
<keyword evidence="4 5" id="KW-0418">Kinase</keyword>
<dbReference type="Proteomes" id="UP000276437">
    <property type="component" value="Chromosome"/>
</dbReference>
<keyword evidence="7" id="KW-1185">Reference proteome</keyword>